<dbReference type="InterPro" id="IPR006059">
    <property type="entry name" value="SBP"/>
</dbReference>
<dbReference type="EMBL" id="SNWX01000004">
    <property type="protein sequence ID" value="TDO94121.1"/>
    <property type="molecule type" value="Genomic_DNA"/>
</dbReference>
<dbReference type="Pfam" id="PF01547">
    <property type="entry name" value="SBP_bac_1"/>
    <property type="match status" value="1"/>
</dbReference>
<dbReference type="Proteomes" id="UP000295064">
    <property type="component" value="Unassembled WGS sequence"/>
</dbReference>
<evidence type="ECO:0000256" key="3">
    <source>
        <dbReference type="ARBA" id="ARBA00022729"/>
    </source>
</evidence>
<dbReference type="Gene3D" id="3.40.190.10">
    <property type="entry name" value="Periplasmic binding protein-like II"/>
    <property type="match status" value="2"/>
</dbReference>
<dbReference type="RefSeq" id="WP_133514241.1">
    <property type="nucleotide sequence ID" value="NZ_SNWX01000004.1"/>
</dbReference>
<dbReference type="InterPro" id="IPR050490">
    <property type="entry name" value="Bact_solute-bd_prot1"/>
</dbReference>
<evidence type="ECO:0000256" key="1">
    <source>
        <dbReference type="ARBA" id="ARBA00008520"/>
    </source>
</evidence>
<comment type="similarity">
    <text evidence="1">Belongs to the bacterial solute-binding protein 1 family.</text>
</comment>
<proteinExistence type="inferred from homology"/>
<name>A0A4R6LZ12_9FIRM</name>
<organism evidence="4 5">
    <name type="scientific">Halanaerobium saccharolyticum</name>
    <dbReference type="NCBI Taxonomy" id="43595"/>
    <lineage>
        <taxon>Bacteria</taxon>
        <taxon>Bacillati</taxon>
        <taxon>Bacillota</taxon>
        <taxon>Clostridia</taxon>
        <taxon>Halanaerobiales</taxon>
        <taxon>Halanaerobiaceae</taxon>
        <taxon>Halanaerobium</taxon>
    </lineage>
</organism>
<reference evidence="4 5" key="1">
    <citation type="submission" date="2019-03" db="EMBL/GenBank/DDBJ databases">
        <title>Subsurface microbial communities from deep shales in Ohio and West Virginia, USA.</title>
        <authorList>
            <person name="Wrighton K."/>
        </authorList>
    </citation>
    <scope>NUCLEOTIDE SEQUENCE [LARGE SCALE GENOMIC DNA]</scope>
    <source>
        <strain evidence="4 5">MA284_T2</strain>
    </source>
</reference>
<dbReference type="OrthoDB" id="383712at2"/>
<keyword evidence="2" id="KW-0813">Transport</keyword>
<comment type="caution">
    <text evidence="4">The sequence shown here is derived from an EMBL/GenBank/DDBJ whole genome shotgun (WGS) entry which is preliminary data.</text>
</comment>
<dbReference type="PANTHER" id="PTHR43649:SF34">
    <property type="entry name" value="ABC TRANSPORTER PERIPLASMIC-BINDING PROTEIN YCJN-RELATED"/>
    <property type="match status" value="1"/>
</dbReference>
<dbReference type="AlphaFoldDB" id="A0A4R6LZ12"/>
<evidence type="ECO:0000313" key="5">
    <source>
        <dbReference type="Proteomes" id="UP000295064"/>
    </source>
</evidence>
<gene>
    <name evidence="4" type="ORF">DFR79_10486</name>
</gene>
<keyword evidence="3" id="KW-0732">Signal</keyword>
<protein>
    <submittedName>
        <fullName evidence="4">Carbohydrate ABC transporter substrate-binding protein (CUT1 family)</fullName>
    </submittedName>
</protein>
<dbReference type="SUPFAM" id="SSF53850">
    <property type="entry name" value="Periplasmic binding protein-like II"/>
    <property type="match status" value="1"/>
</dbReference>
<dbReference type="PANTHER" id="PTHR43649">
    <property type="entry name" value="ARABINOSE-BINDING PROTEIN-RELATED"/>
    <property type="match status" value="1"/>
</dbReference>
<sequence length="451" mass="51019">MEFKRGALIFIFLIFSAVFFTGIVGAESWADGGYYGPDISGKTVTVLTLDGELSDGVKAQIPEFEARTGAVVELVPTPAATFNQELFTNLAAGSAAYDVIIFHADFSTTLMRSGWLEPLNKYINDPDIADPNLNIDDFLEPPFNIYKDDEGDIYALPYKGDAYIYFYRKDLINDPDEKEKFKEEYGYELQPAETWQQYMDIAEFFQRPEENLYGSVYTAEKGSFLVFYLAMRMYAQDTKFFDENMQPQLTTPEAVKAAEALKWEMENSTPPNITDVTFDQMNSMFAEGEIAQIIQWPGVAKVINNEETSNVIDKVGTANLPSWTEDGPSGDIMGGWFAHVSNHSQNKVAAYKFIEWATSGTGEKIKIPAGNDPVRKSTLNELRNERPMYDALKNVLLNANTLPKFPEWNEFQQVLINQLHSYITGSKTVNEALESTQNQWETKLEDYGYIE</sequence>
<evidence type="ECO:0000256" key="2">
    <source>
        <dbReference type="ARBA" id="ARBA00022448"/>
    </source>
</evidence>
<evidence type="ECO:0000313" key="4">
    <source>
        <dbReference type="EMBL" id="TDO94121.1"/>
    </source>
</evidence>
<accession>A0A4R6LZ12</accession>